<dbReference type="AlphaFoldDB" id="A0AAJ3YXW4"/>
<dbReference type="Proteomes" id="UP000288675">
    <property type="component" value="Chromosome"/>
</dbReference>
<accession>A0AAJ3YXW4</accession>
<proteinExistence type="predicted"/>
<name>A0AAJ3YXW4_9BACI</name>
<organism evidence="1 2">
    <name type="scientific">Bacillus glycinifermentans</name>
    <dbReference type="NCBI Taxonomy" id="1664069"/>
    <lineage>
        <taxon>Bacteria</taxon>
        <taxon>Bacillati</taxon>
        <taxon>Bacillota</taxon>
        <taxon>Bacilli</taxon>
        <taxon>Bacillales</taxon>
        <taxon>Bacillaceae</taxon>
        <taxon>Bacillus</taxon>
    </lineage>
</organism>
<protein>
    <submittedName>
        <fullName evidence="1">Uncharacterized protein</fullName>
    </submittedName>
</protein>
<sequence length="69" mass="8277">MIPCGQQSNNTIEYFKQAYENKLRKYGEKWIFDVDHEKEQLDKEKRKNIRKELTKGYLALLSAQIGENR</sequence>
<evidence type="ECO:0000313" key="2">
    <source>
        <dbReference type="Proteomes" id="UP000288675"/>
    </source>
</evidence>
<dbReference type="GeneID" id="82853064"/>
<dbReference type="EMBL" id="CP035232">
    <property type="protein sequence ID" value="QAT65267.1"/>
    <property type="molecule type" value="Genomic_DNA"/>
</dbReference>
<reference evidence="1 2" key="1">
    <citation type="submission" date="2019-01" db="EMBL/GenBank/DDBJ databases">
        <title>Genome sequence of Bacillus glycinifermentans SRCM103574.</title>
        <authorList>
            <person name="Kong H.-J."/>
            <person name="Jeong S.-Y."/>
            <person name="Jeong D.-Y."/>
        </authorList>
    </citation>
    <scope>NUCLEOTIDE SEQUENCE [LARGE SCALE GENOMIC DNA]</scope>
    <source>
        <strain evidence="1 2">SRCM103574</strain>
    </source>
</reference>
<evidence type="ECO:0000313" key="1">
    <source>
        <dbReference type="EMBL" id="QAT65267.1"/>
    </source>
</evidence>
<dbReference type="KEGG" id="bgy:BGLY_2000"/>
<dbReference type="RefSeq" id="WP_065894445.1">
    <property type="nucleotide sequence ID" value="NZ_CP035232.1"/>
</dbReference>
<gene>
    <name evidence="1" type="ORF">EQZ20_10250</name>
</gene>